<dbReference type="Pfam" id="PF00291">
    <property type="entry name" value="PALP"/>
    <property type="match status" value="1"/>
</dbReference>
<dbReference type="SUPFAM" id="SSF53686">
    <property type="entry name" value="Tryptophan synthase beta subunit-like PLP-dependent enzymes"/>
    <property type="match status" value="1"/>
</dbReference>
<proteinExistence type="inferred from homology"/>
<comment type="cofactor">
    <cofactor evidence="2">
        <name>Ca(2+)</name>
        <dbReference type="ChEBI" id="CHEBI:29108"/>
    </cofactor>
</comment>
<comment type="similarity">
    <text evidence="6">Belongs to the serine/threonine dehydratase family.</text>
</comment>
<evidence type="ECO:0000259" key="13">
    <source>
        <dbReference type="Pfam" id="PF00291"/>
    </source>
</evidence>
<reference evidence="14 15" key="1">
    <citation type="submission" date="2020-01" db="EMBL/GenBank/DDBJ databases">
        <title>Insect and environment-associated Actinomycetes.</title>
        <authorList>
            <person name="Currrie C."/>
            <person name="Chevrette M."/>
            <person name="Carlson C."/>
            <person name="Stubbendieck R."/>
            <person name="Wendt-Pienkowski E."/>
        </authorList>
    </citation>
    <scope>NUCLEOTIDE SEQUENCE [LARGE SCALE GENOMIC DNA]</scope>
    <source>
        <strain evidence="14 15">SID7739</strain>
    </source>
</reference>
<comment type="caution">
    <text evidence="14">The sequence shown here is derived from an EMBL/GenBank/DDBJ whole genome shotgun (WGS) entry which is preliminary data.</text>
</comment>
<name>A0A6G3TBB6_9ACTN</name>
<dbReference type="GO" id="GO:0000287">
    <property type="term" value="F:magnesium ion binding"/>
    <property type="evidence" value="ECO:0007669"/>
    <property type="project" value="TreeGrafter"/>
</dbReference>
<organism evidence="14 15">
    <name type="scientific">Streptomyces rubrogriseus</name>
    <dbReference type="NCBI Taxonomy" id="194673"/>
    <lineage>
        <taxon>Bacteria</taxon>
        <taxon>Bacillati</taxon>
        <taxon>Actinomycetota</taxon>
        <taxon>Actinomycetes</taxon>
        <taxon>Kitasatosporales</taxon>
        <taxon>Streptomycetaceae</taxon>
        <taxon>Streptomyces</taxon>
        <taxon>Streptomyces violaceoruber group</taxon>
    </lineage>
</organism>
<dbReference type="GO" id="GO:0005524">
    <property type="term" value="F:ATP binding"/>
    <property type="evidence" value="ECO:0007669"/>
    <property type="project" value="TreeGrafter"/>
</dbReference>
<evidence type="ECO:0000256" key="7">
    <source>
        <dbReference type="ARBA" id="ARBA00012096"/>
    </source>
</evidence>
<evidence type="ECO:0000313" key="15">
    <source>
        <dbReference type="Proteomes" id="UP000475666"/>
    </source>
</evidence>
<protein>
    <recommendedName>
        <fullName evidence="7">threonine ammonia-lyase</fullName>
        <ecNumber evidence="7">4.3.1.19</ecNumber>
    </recommendedName>
    <alternativeName>
        <fullName evidence="12">Threonine deaminase</fullName>
    </alternativeName>
</protein>
<dbReference type="Proteomes" id="UP000475666">
    <property type="component" value="Unassembled WGS sequence"/>
</dbReference>
<comment type="function">
    <text evidence="11">Catalyzes the anaerobic formation of alpha-ketobutyrate and ammonia from threonine in a two-step reaction. The first step involved a dehydration of threonine and a production of enamine intermediates (aminocrotonate), which tautomerizes to its imine form (iminobutyrate). Both intermediates are unstable and short-lived. The second step is the nonenzymatic hydrolysis of the enamine/imine intermediates to form 2-ketobutyrate and free ammonia. In the low water environment of the cell, the second step is accelerated by RidA.</text>
</comment>
<dbReference type="RefSeq" id="WP_164273406.1">
    <property type="nucleotide sequence ID" value="NZ_JAAGMQ010000344.1"/>
</dbReference>
<evidence type="ECO:0000256" key="11">
    <source>
        <dbReference type="ARBA" id="ARBA00025527"/>
    </source>
</evidence>
<comment type="cofactor">
    <cofactor evidence="5">
        <name>Mg(2+)</name>
        <dbReference type="ChEBI" id="CHEBI:18420"/>
    </cofactor>
</comment>
<comment type="cofactor">
    <cofactor evidence="4">
        <name>Mn(2+)</name>
        <dbReference type="ChEBI" id="CHEBI:29035"/>
    </cofactor>
</comment>
<evidence type="ECO:0000256" key="4">
    <source>
        <dbReference type="ARBA" id="ARBA00001936"/>
    </source>
</evidence>
<sequence length="330" mass="33997">MTELTARDVKDAAANLEPVAARTPALTALSLDQAAGWPVVCKAECLQRTGSFKFRGAYHHASCLPAKERGGGLIGASSGNHAQALALAGRLLEVPATVVIPADAPAPKVEGVRALGGRVVTYRRGSEDRDDLVADIAARDGLAVVPSANSLHIMAGAGTAALELLTEHPEIETLVVPVGGGGLAAGTATIAKHLNPGIMVIGVEPEDGADTLLSMRCGQRIALPETPFTIADGLGHTRPSPLTWAVNSRLLDAVVTVTDQDITIAMAFTFRHLKVVAEPSGACALAAVLAGRVPHESGTIGVVISGGGVDLPTFHRLISQPSHRKDHARA</sequence>
<dbReference type="InterPro" id="IPR036052">
    <property type="entry name" value="TrpB-like_PALP_sf"/>
</dbReference>
<accession>A0A6G3TBB6</accession>
<evidence type="ECO:0000256" key="9">
    <source>
        <dbReference type="ARBA" id="ARBA00022898"/>
    </source>
</evidence>
<dbReference type="InterPro" id="IPR000634">
    <property type="entry name" value="Ser/Thr_deHydtase_PyrdxlP-BS"/>
</dbReference>
<evidence type="ECO:0000256" key="5">
    <source>
        <dbReference type="ARBA" id="ARBA00001946"/>
    </source>
</evidence>
<keyword evidence="10" id="KW-0456">Lyase</keyword>
<comment type="catalytic activity">
    <reaction evidence="1">
        <text>L-threonine = 2-oxobutanoate + NH4(+)</text>
        <dbReference type="Rhea" id="RHEA:22108"/>
        <dbReference type="ChEBI" id="CHEBI:16763"/>
        <dbReference type="ChEBI" id="CHEBI:28938"/>
        <dbReference type="ChEBI" id="CHEBI:57926"/>
        <dbReference type="EC" id="4.3.1.19"/>
    </reaction>
</comment>
<keyword evidence="8" id="KW-0460">Magnesium</keyword>
<evidence type="ECO:0000313" key="14">
    <source>
        <dbReference type="EMBL" id="NEC33836.1"/>
    </source>
</evidence>
<dbReference type="FunFam" id="3.40.50.1100:FF:000005">
    <property type="entry name" value="Threonine dehydratase catabolic"/>
    <property type="match status" value="1"/>
</dbReference>
<dbReference type="AlphaFoldDB" id="A0A6G3TBB6"/>
<evidence type="ECO:0000256" key="6">
    <source>
        <dbReference type="ARBA" id="ARBA00010869"/>
    </source>
</evidence>
<dbReference type="GO" id="GO:0003941">
    <property type="term" value="F:L-serine ammonia-lyase activity"/>
    <property type="evidence" value="ECO:0007669"/>
    <property type="project" value="TreeGrafter"/>
</dbReference>
<feature type="domain" description="Tryptophan synthase beta chain-like PALP" evidence="13">
    <location>
        <begin position="19"/>
        <end position="306"/>
    </location>
</feature>
<dbReference type="CDD" id="cd01562">
    <property type="entry name" value="Thr-dehyd"/>
    <property type="match status" value="1"/>
</dbReference>
<dbReference type="EC" id="4.3.1.19" evidence="7"/>
<evidence type="ECO:0000256" key="8">
    <source>
        <dbReference type="ARBA" id="ARBA00022842"/>
    </source>
</evidence>
<dbReference type="GO" id="GO:0030170">
    <property type="term" value="F:pyridoxal phosphate binding"/>
    <property type="evidence" value="ECO:0007669"/>
    <property type="project" value="InterPro"/>
</dbReference>
<evidence type="ECO:0000256" key="10">
    <source>
        <dbReference type="ARBA" id="ARBA00023239"/>
    </source>
</evidence>
<dbReference type="InterPro" id="IPR001926">
    <property type="entry name" value="TrpB-like_PALP"/>
</dbReference>
<dbReference type="Gene3D" id="3.40.50.1100">
    <property type="match status" value="2"/>
</dbReference>
<dbReference type="PROSITE" id="PS00165">
    <property type="entry name" value="DEHYDRATASE_SER_THR"/>
    <property type="match status" value="1"/>
</dbReference>
<dbReference type="GO" id="GO:0030378">
    <property type="term" value="F:serine racemase activity"/>
    <property type="evidence" value="ECO:0007669"/>
    <property type="project" value="TreeGrafter"/>
</dbReference>
<comment type="cofactor">
    <cofactor evidence="3">
        <name>pyridoxal 5'-phosphate</name>
        <dbReference type="ChEBI" id="CHEBI:597326"/>
    </cofactor>
</comment>
<evidence type="ECO:0000256" key="1">
    <source>
        <dbReference type="ARBA" id="ARBA00001274"/>
    </source>
</evidence>
<keyword evidence="9" id="KW-0663">Pyridoxal phosphate</keyword>
<dbReference type="GO" id="GO:0004794">
    <property type="term" value="F:threonine deaminase activity"/>
    <property type="evidence" value="ECO:0007669"/>
    <property type="project" value="UniProtKB-EC"/>
</dbReference>
<dbReference type="PANTHER" id="PTHR43050:SF1">
    <property type="entry name" value="SERINE RACEMASE"/>
    <property type="match status" value="1"/>
</dbReference>
<dbReference type="GO" id="GO:0018114">
    <property type="term" value="F:threonine racemase activity"/>
    <property type="evidence" value="ECO:0007669"/>
    <property type="project" value="TreeGrafter"/>
</dbReference>
<dbReference type="PANTHER" id="PTHR43050">
    <property type="entry name" value="SERINE / THREONINE RACEMASE FAMILY MEMBER"/>
    <property type="match status" value="1"/>
</dbReference>
<evidence type="ECO:0000256" key="2">
    <source>
        <dbReference type="ARBA" id="ARBA00001913"/>
    </source>
</evidence>
<dbReference type="GO" id="GO:0070179">
    <property type="term" value="P:D-serine biosynthetic process"/>
    <property type="evidence" value="ECO:0007669"/>
    <property type="project" value="TreeGrafter"/>
</dbReference>
<evidence type="ECO:0000256" key="12">
    <source>
        <dbReference type="ARBA" id="ARBA00031427"/>
    </source>
</evidence>
<dbReference type="EMBL" id="JAAGMQ010000344">
    <property type="protein sequence ID" value="NEC33836.1"/>
    <property type="molecule type" value="Genomic_DNA"/>
</dbReference>
<gene>
    <name evidence="14" type="ORF">G3I66_11700</name>
</gene>
<evidence type="ECO:0000256" key="3">
    <source>
        <dbReference type="ARBA" id="ARBA00001933"/>
    </source>
</evidence>